<gene>
    <name evidence="3" type="ORF">RHOBADRAFT_41531</name>
</gene>
<dbReference type="OMA" id="KQISAEW"/>
<evidence type="ECO:0000259" key="2">
    <source>
        <dbReference type="Pfam" id="PF06244"/>
    </source>
</evidence>
<protein>
    <recommendedName>
        <fullName evidence="2">Coiled-coil domain-containing protein</fullName>
    </recommendedName>
</protein>
<evidence type="ECO:0000313" key="4">
    <source>
        <dbReference type="Proteomes" id="UP000053890"/>
    </source>
</evidence>
<dbReference type="SUPFAM" id="SSF47095">
    <property type="entry name" value="HMG-box"/>
    <property type="match status" value="1"/>
</dbReference>
<sequence length="63" mass="7058">MTKSAKSKSSSPSSSKSGKCTWPEFVSRRTAELKEQNPDQEAADRKKQISAEWKVSDENPKND</sequence>
<accession>A0A194SAA2</accession>
<feature type="region of interest" description="Disordered" evidence="1">
    <location>
        <begin position="1"/>
        <end position="63"/>
    </location>
</feature>
<feature type="compositionally biased region" description="Low complexity" evidence="1">
    <location>
        <begin position="1"/>
        <end position="19"/>
    </location>
</feature>
<organism evidence="3 4">
    <name type="scientific">Rhodotorula graminis (strain WP1)</name>
    <dbReference type="NCBI Taxonomy" id="578459"/>
    <lineage>
        <taxon>Eukaryota</taxon>
        <taxon>Fungi</taxon>
        <taxon>Dikarya</taxon>
        <taxon>Basidiomycota</taxon>
        <taxon>Pucciniomycotina</taxon>
        <taxon>Microbotryomycetes</taxon>
        <taxon>Sporidiobolales</taxon>
        <taxon>Sporidiobolaceae</taxon>
        <taxon>Rhodotorula</taxon>
    </lineage>
</organism>
<feature type="compositionally biased region" description="Basic and acidic residues" evidence="1">
    <location>
        <begin position="26"/>
        <end position="63"/>
    </location>
</feature>
<reference evidence="3 4" key="1">
    <citation type="journal article" date="2015" name="Front. Microbiol.">
        <title>Genome sequence of the plant growth promoting endophytic yeast Rhodotorula graminis WP1.</title>
        <authorList>
            <person name="Firrincieli A."/>
            <person name="Otillar R."/>
            <person name="Salamov A."/>
            <person name="Schmutz J."/>
            <person name="Khan Z."/>
            <person name="Redman R.S."/>
            <person name="Fleck N.D."/>
            <person name="Lindquist E."/>
            <person name="Grigoriev I.V."/>
            <person name="Doty S.L."/>
        </authorList>
    </citation>
    <scope>NUCLEOTIDE SEQUENCE [LARGE SCALE GENOMIC DNA]</scope>
    <source>
        <strain evidence="3 4">WP1</strain>
    </source>
</reference>
<keyword evidence="4" id="KW-1185">Reference proteome</keyword>
<dbReference type="EMBL" id="KQ474074">
    <property type="protein sequence ID" value="KPV77537.1"/>
    <property type="molecule type" value="Genomic_DNA"/>
</dbReference>
<dbReference type="GeneID" id="28974351"/>
<name>A0A194SAA2_RHOGW</name>
<feature type="domain" description="Coiled-coil" evidence="2">
    <location>
        <begin position="16"/>
        <end position="62"/>
    </location>
</feature>
<dbReference type="AlphaFoldDB" id="A0A194SAA2"/>
<dbReference type="InterPro" id="IPR054414">
    <property type="entry name" value="Ccdc124/Oxs1_C"/>
</dbReference>
<dbReference type="RefSeq" id="XP_018273586.1">
    <property type="nucleotide sequence ID" value="XM_018413902.1"/>
</dbReference>
<dbReference type="Pfam" id="PF06244">
    <property type="entry name" value="Ccdc124"/>
    <property type="match status" value="1"/>
</dbReference>
<dbReference type="OrthoDB" id="2540123at2759"/>
<evidence type="ECO:0000256" key="1">
    <source>
        <dbReference type="SAM" id="MobiDB-lite"/>
    </source>
</evidence>
<dbReference type="InterPro" id="IPR036910">
    <property type="entry name" value="HMG_box_dom_sf"/>
</dbReference>
<dbReference type="Proteomes" id="UP000053890">
    <property type="component" value="Unassembled WGS sequence"/>
</dbReference>
<proteinExistence type="predicted"/>
<evidence type="ECO:0000313" key="3">
    <source>
        <dbReference type="EMBL" id="KPV77537.1"/>
    </source>
</evidence>